<dbReference type="Gene3D" id="3.30.2130.10">
    <property type="entry name" value="VC0802-like"/>
    <property type="match status" value="1"/>
</dbReference>
<dbReference type="Pfam" id="PF19571">
    <property type="entry name" value="ACT_8"/>
    <property type="match status" value="1"/>
</dbReference>
<dbReference type="InterPro" id="IPR002912">
    <property type="entry name" value="ACT_dom"/>
</dbReference>
<dbReference type="InterPro" id="IPR045739">
    <property type="entry name" value="ACT_dom_pair"/>
</dbReference>
<dbReference type="AlphaFoldDB" id="A0A382VCD1"/>
<organism evidence="2">
    <name type="scientific">marine metagenome</name>
    <dbReference type="NCBI Taxonomy" id="408172"/>
    <lineage>
        <taxon>unclassified sequences</taxon>
        <taxon>metagenomes</taxon>
        <taxon>ecological metagenomes</taxon>
    </lineage>
</organism>
<dbReference type="PROSITE" id="PS51671">
    <property type="entry name" value="ACT"/>
    <property type="match status" value="1"/>
</dbReference>
<accession>A0A382VCD1</accession>
<name>A0A382VCD1_9ZZZZ</name>
<dbReference type="SUPFAM" id="SSF55021">
    <property type="entry name" value="ACT-like"/>
    <property type="match status" value="2"/>
</dbReference>
<evidence type="ECO:0000259" key="1">
    <source>
        <dbReference type="PROSITE" id="PS51671"/>
    </source>
</evidence>
<gene>
    <name evidence="2" type="ORF">METZ01_LOCUS396973</name>
</gene>
<evidence type="ECO:0000313" key="2">
    <source>
        <dbReference type="EMBL" id="SVD44119.1"/>
    </source>
</evidence>
<dbReference type="EMBL" id="UINC01150848">
    <property type="protein sequence ID" value="SVD44119.1"/>
    <property type="molecule type" value="Genomic_DNA"/>
</dbReference>
<proteinExistence type="predicted"/>
<dbReference type="PANTHER" id="PTHR40099:SF1">
    <property type="entry name" value="ACETOLACTATE SYNTHASE, SMALL SUBUNIT"/>
    <property type="match status" value="1"/>
</dbReference>
<sequence>MEIAKQLAVFLDNRPGALARVCEAFSEAGINIHALSTSDTVDHSVVRMVVDNTQSAIWLLEENGAMVVEDEVLLIDNTNKPGELAKLARALGKAGINIEYLYCATAPKSRKGLLVLRVDDAAKALEALKSV</sequence>
<dbReference type="InterPro" id="IPR045865">
    <property type="entry name" value="ACT-like_dom_sf"/>
</dbReference>
<protein>
    <recommendedName>
        <fullName evidence="1">ACT domain-containing protein</fullName>
    </recommendedName>
</protein>
<dbReference type="PANTHER" id="PTHR40099">
    <property type="entry name" value="ACETOLACTATE SYNTHASE, SMALL SUBUNIT"/>
    <property type="match status" value="1"/>
</dbReference>
<reference evidence="2" key="1">
    <citation type="submission" date="2018-05" db="EMBL/GenBank/DDBJ databases">
        <authorList>
            <person name="Lanie J.A."/>
            <person name="Ng W.-L."/>
            <person name="Kazmierczak K.M."/>
            <person name="Andrzejewski T.M."/>
            <person name="Davidsen T.M."/>
            <person name="Wayne K.J."/>
            <person name="Tettelin H."/>
            <person name="Glass J.I."/>
            <person name="Rusch D."/>
            <person name="Podicherti R."/>
            <person name="Tsui H.-C.T."/>
            <person name="Winkler M.E."/>
        </authorList>
    </citation>
    <scope>NUCLEOTIDE SEQUENCE</scope>
</reference>
<feature type="domain" description="ACT" evidence="1">
    <location>
        <begin position="6"/>
        <end position="77"/>
    </location>
</feature>